<evidence type="ECO:0000313" key="2">
    <source>
        <dbReference type="EMBL" id="KAA1079022.1"/>
    </source>
</evidence>
<dbReference type="Proteomes" id="UP000325313">
    <property type="component" value="Unassembled WGS sequence"/>
</dbReference>
<evidence type="ECO:0000256" key="1">
    <source>
        <dbReference type="SAM" id="MobiDB-lite"/>
    </source>
</evidence>
<dbReference type="AlphaFoldDB" id="A0A5B0MR67"/>
<evidence type="ECO:0000313" key="3">
    <source>
        <dbReference type="Proteomes" id="UP000325313"/>
    </source>
</evidence>
<reference evidence="2 3" key="1">
    <citation type="submission" date="2019-05" db="EMBL/GenBank/DDBJ databases">
        <title>Emergence of the Ug99 lineage of the wheat stem rust pathogen through somatic hybridization.</title>
        <authorList>
            <person name="Li F."/>
            <person name="Upadhyaya N.M."/>
            <person name="Sperschneider J."/>
            <person name="Matny O."/>
            <person name="Nguyen-Phuc H."/>
            <person name="Mago R."/>
            <person name="Raley C."/>
            <person name="Miller M.E."/>
            <person name="Silverstein K.A.T."/>
            <person name="Henningsen E."/>
            <person name="Hirsch C.D."/>
            <person name="Visser B."/>
            <person name="Pretorius Z.A."/>
            <person name="Steffenson B.J."/>
            <person name="Schwessinger B."/>
            <person name="Dodds P.N."/>
            <person name="Figueroa M."/>
        </authorList>
    </citation>
    <scope>NUCLEOTIDE SEQUENCE [LARGE SCALE GENOMIC DNA]</scope>
    <source>
        <strain evidence="2 3">Ug99</strain>
    </source>
</reference>
<protein>
    <submittedName>
        <fullName evidence="2">Uncharacterized protein</fullName>
    </submittedName>
</protein>
<feature type="region of interest" description="Disordered" evidence="1">
    <location>
        <begin position="29"/>
        <end position="51"/>
    </location>
</feature>
<proteinExistence type="predicted"/>
<accession>A0A5B0MR67</accession>
<organism evidence="2 3">
    <name type="scientific">Puccinia graminis f. sp. tritici</name>
    <dbReference type="NCBI Taxonomy" id="56615"/>
    <lineage>
        <taxon>Eukaryota</taxon>
        <taxon>Fungi</taxon>
        <taxon>Dikarya</taxon>
        <taxon>Basidiomycota</taxon>
        <taxon>Pucciniomycotina</taxon>
        <taxon>Pucciniomycetes</taxon>
        <taxon>Pucciniales</taxon>
        <taxon>Pucciniaceae</taxon>
        <taxon>Puccinia</taxon>
    </lineage>
</organism>
<sequence>MNRYQSWLRKPLEWKPLVEAFIPKYPRVENSDSRNVQQRRTRYNDEDGDHYALGSDCRIRNWHVTPRFSAK</sequence>
<dbReference type="EMBL" id="VDEP01000445">
    <property type="protein sequence ID" value="KAA1079022.1"/>
    <property type="molecule type" value="Genomic_DNA"/>
</dbReference>
<gene>
    <name evidence="2" type="ORF">PGTUg99_022532</name>
</gene>
<comment type="caution">
    <text evidence="2">The sequence shown here is derived from an EMBL/GenBank/DDBJ whole genome shotgun (WGS) entry which is preliminary data.</text>
</comment>
<name>A0A5B0MR67_PUCGR</name>